<proteinExistence type="predicted"/>
<protein>
    <submittedName>
        <fullName evidence="1">(California timema) hypothetical protein</fullName>
    </submittedName>
</protein>
<sequence length="217" mass="24051">MLFCLIVSSDNSLDDYNNENNLERLLPSSDNSHINSNVLHLSLLTAIINAYNMIIRELPVPVSTWTKFKAHLLCLAGDGDVGTILFDLPLQTGVHPSGWELRPSPQGLLLQQLLPLQSVGGKLQMSAHGTLSKMGEEKPPPVHPTEIRTSISPSSAVELNTTSALANYATEAELTLPSINWTARLSERVRERLKYKIEHNGCNERWPDWSERPSAHA</sequence>
<organism evidence="1">
    <name type="scientific">Timema californicum</name>
    <name type="common">California timema</name>
    <name type="synonym">Walking stick</name>
    <dbReference type="NCBI Taxonomy" id="61474"/>
    <lineage>
        <taxon>Eukaryota</taxon>
        <taxon>Metazoa</taxon>
        <taxon>Ecdysozoa</taxon>
        <taxon>Arthropoda</taxon>
        <taxon>Hexapoda</taxon>
        <taxon>Insecta</taxon>
        <taxon>Pterygota</taxon>
        <taxon>Neoptera</taxon>
        <taxon>Polyneoptera</taxon>
        <taxon>Phasmatodea</taxon>
        <taxon>Timematodea</taxon>
        <taxon>Timematoidea</taxon>
        <taxon>Timematidae</taxon>
        <taxon>Timema</taxon>
    </lineage>
</organism>
<accession>A0A7R9J932</accession>
<reference evidence="1" key="1">
    <citation type="submission" date="2020-11" db="EMBL/GenBank/DDBJ databases">
        <authorList>
            <person name="Tran Van P."/>
        </authorList>
    </citation>
    <scope>NUCLEOTIDE SEQUENCE</scope>
</reference>
<gene>
    <name evidence="1" type="ORF">TCMB3V08_LOCUS7574</name>
</gene>
<dbReference type="AlphaFoldDB" id="A0A7R9J932"/>
<dbReference type="EMBL" id="OE182808">
    <property type="protein sequence ID" value="CAD7574973.1"/>
    <property type="molecule type" value="Genomic_DNA"/>
</dbReference>
<evidence type="ECO:0000313" key="1">
    <source>
        <dbReference type="EMBL" id="CAD7574973.1"/>
    </source>
</evidence>
<name>A0A7R9J932_TIMCA</name>